<keyword evidence="6" id="KW-1185">Reference proteome</keyword>
<dbReference type="AlphaFoldDB" id="A0A9X2JYJ4"/>
<dbReference type="PANTHER" id="PTHR34823:SF1">
    <property type="entry name" value="CHITIN-BINDING TYPE-4 DOMAIN-CONTAINING PROTEIN"/>
    <property type="match status" value="1"/>
</dbReference>
<dbReference type="Pfam" id="PF03067">
    <property type="entry name" value="LPMO_10"/>
    <property type="match status" value="1"/>
</dbReference>
<evidence type="ECO:0000256" key="3">
    <source>
        <dbReference type="SAM" id="SignalP"/>
    </source>
</evidence>
<protein>
    <submittedName>
        <fullName evidence="5">Chitin-binding protein</fullName>
    </submittedName>
</protein>
<dbReference type="InterPro" id="IPR004302">
    <property type="entry name" value="Cellulose/chitin-bd_N"/>
</dbReference>
<dbReference type="PANTHER" id="PTHR34823">
    <property type="entry name" value="GLCNAC-BINDING PROTEIN A"/>
    <property type="match status" value="1"/>
</dbReference>
<reference evidence="5" key="1">
    <citation type="submission" date="2022-06" db="EMBL/GenBank/DDBJ databases">
        <title>Sequencing the genomes of 1000 actinobacteria strains.</title>
        <authorList>
            <person name="Klenk H.-P."/>
        </authorList>
    </citation>
    <scope>NUCLEOTIDE SEQUENCE</scope>
    <source>
        <strain evidence="5">DSM 46694</strain>
    </source>
</reference>
<accession>A0A9X2JYJ4</accession>
<dbReference type="CDD" id="cd21177">
    <property type="entry name" value="LPMO_AA10"/>
    <property type="match status" value="1"/>
</dbReference>
<gene>
    <name evidence="5" type="ORF">HD597_000908</name>
</gene>
<feature type="signal peptide" evidence="3">
    <location>
        <begin position="1"/>
        <end position="30"/>
    </location>
</feature>
<organism evidence="5 6">
    <name type="scientific">Nonomuraea thailandensis</name>
    <dbReference type="NCBI Taxonomy" id="1188745"/>
    <lineage>
        <taxon>Bacteria</taxon>
        <taxon>Bacillati</taxon>
        <taxon>Actinomycetota</taxon>
        <taxon>Actinomycetes</taxon>
        <taxon>Streptosporangiales</taxon>
        <taxon>Streptosporangiaceae</taxon>
        <taxon>Nonomuraea</taxon>
    </lineage>
</organism>
<feature type="domain" description="Chitin-binding type-4" evidence="4">
    <location>
        <begin position="31"/>
        <end position="208"/>
    </location>
</feature>
<name>A0A9X2JYJ4_9ACTN</name>
<feature type="region of interest" description="Disordered" evidence="2">
    <location>
        <begin position="213"/>
        <end position="260"/>
    </location>
</feature>
<dbReference type="InterPro" id="IPR051024">
    <property type="entry name" value="GlcNAc_Chitin_IntDeg"/>
</dbReference>
<evidence type="ECO:0000256" key="2">
    <source>
        <dbReference type="SAM" id="MobiDB-lite"/>
    </source>
</evidence>
<dbReference type="EMBL" id="JAMZEB010000002">
    <property type="protein sequence ID" value="MCP2353888.1"/>
    <property type="molecule type" value="Genomic_DNA"/>
</dbReference>
<feature type="compositionally biased region" description="Pro residues" evidence="2">
    <location>
        <begin position="216"/>
        <end position="232"/>
    </location>
</feature>
<dbReference type="Gene3D" id="2.70.50.50">
    <property type="entry name" value="chitin-binding protein cbp21"/>
    <property type="match status" value="1"/>
</dbReference>
<evidence type="ECO:0000259" key="4">
    <source>
        <dbReference type="Pfam" id="PF03067"/>
    </source>
</evidence>
<evidence type="ECO:0000313" key="5">
    <source>
        <dbReference type="EMBL" id="MCP2353888.1"/>
    </source>
</evidence>
<proteinExistence type="predicted"/>
<evidence type="ECO:0000256" key="1">
    <source>
        <dbReference type="ARBA" id="ARBA00022729"/>
    </source>
</evidence>
<sequence length="346" mass="35941">MQINRKALIATTLAAPTLLVLAVAPGAASAHGTMSNPPSRTMVCYSEGPESPRSAACKQAVATGGTQPLYDWNEVNIADAAGRHRQIIPDGKLCSAGRDKYRGFDQARADWPATTMASGATHTFKYRATAPHKGAFELYITDESYDPAKPLTWSDLESTPFHTVTNPTVAEGYYTMTAKLPSRQGRHLIYAIWQRSDSPEAFYSCSDVVFGQSNPSPAPTPTGTPTATPKPTPTTSTPKPTSTTSSPKPTSTTTPPPGGNALAAINAGVGVAPATATAGAQVKVTAVCSGSQVRDVTSAAFTPARNLPGTPTVAWTPSLKAAKAGTHAVTVRCKDGSVARTSITVG</sequence>
<dbReference type="InterPro" id="IPR014756">
    <property type="entry name" value="Ig_E-set"/>
</dbReference>
<dbReference type="SUPFAM" id="SSF81296">
    <property type="entry name" value="E set domains"/>
    <property type="match status" value="1"/>
</dbReference>
<dbReference type="RefSeq" id="WP_276082815.1">
    <property type="nucleotide sequence ID" value="NZ_BAABKA010000033.1"/>
</dbReference>
<dbReference type="Proteomes" id="UP001139648">
    <property type="component" value="Unassembled WGS sequence"/>
</dbReference>
<feature type="chain" id="PRO_5040896325" evidence="3">
    <location>
        <begin position="31"/>
        <end position="346"/>
    </location>
</feature>
<keyword evidence="1 3" id="KW-0732">Signal</keyword>
<comment type="caution">
    <text evidence="5">The sequence shown here is derived from an EMBL/GenBank/DDBJ whole genome shotgun (WGS) entry which is preliminary data.</text>
</comment>
<feature type="compositionally biased region" description="Low complexity" evidence="2">
    <location>
        <begin position="233"/>
        <end position="253"/>
    </location>
</feature>
<evidence type="ECO:0000313" key="6">
    <source>
        <dbReference type="Proteomes" id="UP001139648"/>
    </source>
</evidence>